<evidence type="ECO:0000256" key="1">
    <source>
        <dbReference type="SAM" id="Phobius"/>
    </source>
</evidence>
<keyword evidence="1" id="KW-0812">Transmembrane</keyword>
<evidence type="ECO:0000313" key="5">
    <source>
        <dbReference type="Proteomes" id="UP000249542"/>
    </source>
</evidence>
<feature type="transmembrane region" description="Helical" evidence="1">
    <location>
        <begin position="51"/>
        <end position="70"/>
    </location>
</feature>
<dbReference type="Proteomes" id="UP000249542">
    <property type="component" value="Unassembled WGS sequence"/>
</dbReference>
<dbReference type="GO" id="GO:0016989">
    <property type="term" value="F:sigma factor antagonist activity"/>
    <property type="evidence" value="ECO:0007669"/>
    <property type="project" value="TreeGrafter"/>
</dbReference>
<evidence type="ECO:0000313" key="4">
    <source>
        <dbReference type="EMBL" id="PZW43801.1"/>
    </source>
</evidence>
<dbReference type="InterPro" id="IPR012373">
    <property type="entry name" value="Ferrdict_sens_TM"/>
</dbReference>
<dbReference type="InterPro" id="IPR032508">
    <property type="entry name" value="FecR_C"/>
</dbReference>
<feature type="domain" description="Protein FecR C-terminal" evidence="3">
    <location>
        <begin position="215"/>
        <end position="276"/>
    </location>
</feature>
<keyword evidence="1" id="KW-1133">Transmembrane helix</keyword>
<dbReference type="PIRSF" id="PIRSF018266">
    <property type="entry name" value="FecR"/>
    <property type="match status" value="1"/>
</dbReference>
<dbReference type="AlphaFoldDB" id="A0A2W7IA61"/>
<evidence type="ECO:0000259" key="3">
    <source>
        <dbReference type="Pfam" id="PF16344"/>
    </source>
</evidence>
<organism evidence="4 5">
    <name type="scientific">Mesonia algae</name>
    <dbReference type="NCBI Taxonomy" id="213248"/>
    <lineage>
        <taxon>Bacteria</taxon>
        <taxon>Pseudomonadati</taxon>
        <taxon>Bacteroidota</taxon>
        <taxon>Flavobacteriia</taxon>
        <taxon>Flavobacteriales</taxon>
        <taxon>Flavobacteriaceae</taxon>
        <taxon>Mesonia</taxon>
    </lineage>
</organism>
<dbReference type="PANTHER" id="PTHR30273">
    <property type="entry name" value="PERIPLASMIC SIGNAL SENSOR AND SIGMA FACTOR ACTIVATOR FECR-RELATED"/>
    <property type="match status" value="1"/>
</dbReference>
<feature type="domain" description="FecR protein" evidence="2">
    <location>
        <begin position="93"/>
        <end position="178"/>
    </location>
</feature>
<sequence>MDSNHINKEFEDLWHKSHPKKAAEKKEAAWEKFNQEVFKEKKVQKTPNYKYAIAASLLILIGVSGLLPYLSHETSTSTPLLAETNIIKNPTTSLKLVYLPDSSQIDLAPQAEISYAKEFKQNRKVHLKGEAFFNVTKDKEHPFQVDYKQTTTTVLGTSFRISSPVKNKTQVDLYEGSIQMNVEGSAKNWLIAPGESFIAEDDQVKIIAFNLFKEFKNAPLHELINYIETNYQYKVEFQSEKIDKNITLKIKKRESLDHVIQVLAQVYNLDYHIDHQQKRITFQS</sequence>
<dbReference type="PANTHER" id="PTHR30273:SF2">
    <property type="entry name" value="PROTEIN FECR"/>
    <property type="match status" value="1"/>
</dbReference>
<dbReference type="Gene3D" id="3.55.50.30">
    <property type="match status" value="1"/>
</dbReference>
<comment type="caution">
    <text evidence="4">The sequence shown here is derived from an EMBL/GenBank/DDBJ whole genome shotgun (WGS) entry which is preliminary data.</text>
</comment>
<protein>
    <submittedName>
        <fullName evidence="4">FecR family protein</fullName>
    </submittedName>
</protein>
<evidence type="ECO:0000259" key="2">
    <source>
        <dbReference type="Pfam" id="PF04773"/>
    </source>
</evidence>
<dbReference type="InterPro" id="IPR006860">
    <property type="entry name" value="FecR"/>
</dbReference>
<reference evidence="4 5" key="1">
    <citation type="submission" date="2018-06" db="EMBL/GenBank/DDBJ databases">
        <title>Genomic Encyclopedia of Archaeal and Bacterial Type Strains, Phase II (KMG-II): from individual species to whole genera.</title>
        <authorList>
            <person name="Goeker M."/>
        </authorList>
    </citation>
    <scope>NUCLEOTIDE SEQUENCE [LARGE SCALE GENOMIC DNA]</scope>
    <source>
        <strain evidence="4 5">DSM 15361</strain>
    </source>
</reference>
<dbReference type="EMBL" id="QKYV01000001">
    <property type="protein sequence ID" value="PZW43801.1"/>
    <property type="molecule type" value="Genomic_DNA"/>
</dbReference>
<keyword evidence="1" id="KW-0472">Membrane</keyword>
<dbReference type="Pfam" id="PF16344">
    <property type="entry name" value="FecR_C"/>
    <property type="match status" value="1"/>
</dbReference>
<dbReference type="Pfam" id="PF04773">
    <property type="entry name" value="FecR"/>
    <property type="match status" value="1"/>
</dbReference>
<gene>
    <name evidence="4" type="ORF">LX95_00125</name>
</gene>
<accession>A0A2W7IA61</accession>
<name>A0A2W7IA61_9FLAO</name>
<dbReference type="Gene3D" id="2.60.120.1440">
    <property type="match status" value="1"/>
</dbReference>
<proteinExistence type="predicted"/>
<keyword evidence="5" id="KW-1185">Reference proteome</keyword>
<dbReference type="RefSeq" id="WP_111539491.1">
    <property type="nucleotide sequence ID" value="NZ_QKYV01000001.1"/>
</dbReference>